<dbReference type="EMBL" id="WQMT02000007">
    <property type="protein sequence ID" value="KAG9220262.1"/>
    <property type="molecule type" value="Genomic_DNA"/>
</dbReference>
<proteinExistence type="predicted"/>
<dbReference type="Proteomes" id="UP000824881">
    <property type="component" value="Unassembled WGS sequence"/>
</dbReference>
<organism evidence="1 2">
    <name type="scientific">Pleurotus cornucopiae</name>
    <name type="common">Cornucopia mushroom</name>
    <dbReference type="NCBI Taxonomy" id="5321"/>
    <lineage>
        <taxon>Eukaryota</taxon>
        <taxon>Fungi</taxon>
        <taxon>Dikarya</taxon>
        <taxon>Basidiomycota</taxon>
        <taxon>Agaricomycotina</taxon>
        <taxon>Agaricomycetes</taxon>
        <taxon>Agaricomycetidae</taxon>
        <taxon>Agaricales</taxon>
        <taxon>Pleurotineae</taxon>
        <taxon>Pleurotaceae</taxon>
        <taxon>Pleurotus</taxon>
    </lineage>
</organism>
<name>A0ACB7IPY9_PLECO</name>
<protein>
    <submittedName>
        <fullName evidence="1">Uncharacterized protein</fullName>
    </submittedName>
</protein>
<keyword evidence="2" id="KW-1185">Reference proteome</keyword>
<evidence type="ECO:0000313" key="2">
    <source>
        <dbReference type="Proteomes" id="UP000824881"/>
    </source>
</evidence>
<gene>
    <name evidence="1" type="ORF">CCMSSC00406_0006327</name>
</gene>
<evidence type="ECO:0000313" key="1">
    <source>
        <dbReference type="EMBL" id="KAG9220262.1"/>
    </source>
</evidence>
<sequence length="729" mass="81644">MSSPDIIYINCLIAGDAPDRIFTPDVASNQTVSSLRTKIKELAELRCPVQDIQLVRVSLAPEESNLATLDPHDIEGAVQLSEPLATVSNVFNGLLPLGRVHVIVLPPPSANNLTPAASVGAILSSDGMDRYDAIFVNVAAWGADKHHFTDADLLLNSIEQSDQAPPAFVAAYLDKSDRKTGLSPDIDARKFFDVMDPQCRTAYFVPADGLPASSSQGAEGRDANLQEVLHALTLSSTPWQILWQRGILQLQETLANAMCFVPFLLTCRPEVTATLGTSDWPFPLIMKKESMPGGSEIRLYSPKSDFCLSYLNLPRVLVEVNSTAVPAFGRTPPDLVRMLLCGASVVRFANGFMDPFRQHKNFVLAAIYIPQSGVVSWRTLYQNRNQTEVYYRAETFDLNEPVGRIKFMLRLYNLSFAFDDNGDVRHQIEAYKRQIEGHVPKLKSFHATDSDESDVRARARPREDGHAELEAHGYQVEPDRIETEHGTFESLRKLPSNLLTVFRPSAPSTMLVAKKIRKESNELEILQVIHLVQPQSEHIITLLDSFHGQSSSWAILPKIVNNVDDWLWYDLKQFSLHVSLVCWGLIKGLAYLHEHHIAHRDIKPGNLLVDHKFCLKIIDFDVAVTVRDDDDEVDDHCGTDGWVAPEIETRSLTYSPIKADRWSCGAVILYIFGRLRQTDTMLEGIAKKLKVDVPEDRLPLVEWPAWSQSQAALVVHARTSVKREWSEFG</sequence>
<accession>A0ACB7IPY9</accession>
<reference evidence="1 2" key="1">
    <citation type="journal article" date="2021" name="Appl. Environ. Microbiol.">
        <title>Genetic linkage and physical mapping for an oyster mushroom Pleurotus cornucopiae and QTL analysis for the trait cap color.</title>
        <authorList>
            <person name="Zhang Y."/>
            <person name="Gao W."/>
            <person name="Sonnenberg A."/>
            <person name="Chen Q."/>
            <person name="Zhang J."/>
            <person name="Huang C."/>
        </authorList>
    </citation>
    <scope>NUCLEOTIDE SEQUENCE [LARGE SCALE GENOMIC DNA]</scope>
    <source>
        <strain evidence="1">CCMSSC00406</strain>
    </source>
</reference>
<comment type="caution">
    <text evidence="1">The sequence shown here is derived from an EMBL/GenBank/DDBJ whole genome shotgun (WGS) entry which is preliminary data.</text>
</comment>